<keyword evidence="10" id="KW-1185">Reference proteome</keyword>
<keyword evidence="2" id="KW-0813">Transport</keyword>
<feature type="transmembrane region" description="Helical" evidence="7">
    <location>
        <begin position="144"/>
        <end position="164"/>
    </location>
</feature>
<dbReference type="EMBL" id="JAPDFR010000001">
    <property type="protein sequence ID" value="KAK0392755.1"/>
    <property type="molecule type" value="Genomic_DNA"/>
</dbReference>
<organism evidence="9 10">
    <name type="scientific">Sarocladium strictum</name>
    <name type="common">Black bundle disease fungus</name>
    <name type="synonym">Acremonium strictum</name>
    <dbReference type="NCBI Taxonomy" id="5046"/>
    <lineage>
        <taxon>Eukaryota</taxon>
        <taxon>Fungi</taxon>
        <taxon>Dikarya</taxon>
        <taxon>Ascomycota</taxon>
        <taxon>Pezizomycotina</taxon>
        <taxon>Sordariomycetes</taxon>
        <taxon>Hypocreomycetidae</taxon>
        <taxon>Hypocreales</taxon>
        <taxon>Sarocladiaceae</taxon>
        <taxon>Sarocladium</taxon>
    </lineage>
</organism>
<name>A0AA39GSG5_SARSR</name>
<dbReference type="AlphaFoldDB" id="A0AA39GSG5"/>
<keyword evidence="3 7" id="KW-0812">Transmembrane</keyword>
<evidence type="ECO:0000256" key="1">
    <source>
        <dbReference type="ARBA" id="ARBA00004141"/>
    </source>
</evidence>
<dbReference type="PROSITE" id="PS50850">
    <property type="entry name" value="MFS"/>
    <property type="match status" value="1"/>
</dbReference>
<comment type="caution">
    <text evidence="9">The sequence shown here is derived from an EMBL/GenBank/DDBJ whole genome shotgun (WGS) entry which is preliminary data.</text>
</comment>
<evidence type="ECO:0000256" key="3">
    <source>
        <dbReference type="ARBA" id="ARBA00022692"/>
    </source>
</evidence>
<feature type="compositionally biased region" description="Basic and acidic residues" evidence="6">
    <location>
        <begin position="7"/>
        <end position="20"/>
    </location>
</feature>
<proteinExistence type="predicted"/>
<feature type="transmembrane region" description="Helical" evidence="7">
    <location>
        <begin position="391"/>
        <end position="410"/>
    </location>
</feature>
<evidence type="ECO:0000256" key="2">
    <source>
        <dbReference type="ARBA" id="ARBA00022448"/>
    </source>
</evidence>
<dbReference type="PANTHER" id="PTHR23501">
    <property type="entry name" value="MAJOR FACILITATOR SUPERFAMILY"/>
    <property type="match status" value="1"/>
</dbReference>
<feature type="region of interest" description="Disordered" evidence="6">
    <location>
        <begin position="1"/>
        <end position="29"/>
    </location>
</feature>
<feature type="domain" description="Major facilitator superfamily (MFS) profile" evidence="8">
    <location>
        <begin position="54"/>
        <end position="573"/>
    </location>
</feature>
<evidence type="ECO:0000256" key="5">
    <source>
        <dbReference type="ARBA" id="ARBA00023136"/>
    </source>
</evidence>
<evidence type="ECO:0000256" key="7">
    <source>
        <dbReference type="SAM" id="Phobius"/>
    </source>
</evidence>
<feature type="transmembrane region" description="Helical" evidence="7">
    <location>
        <begin position="176"/>
        <end position="198"/>
    </location>
</feature>
<gene>
    <name evidence="9" type="ORF">NLU13_2250</name>
</gene>
<feature type="transmembrane region" description="Helical" evidence="7">
    <location>
        <begin position="50"/>
        <end position="69"/>
    </location>
</feature>
<feature type="transmembrane region" description="Helical" evidence="7">
    <location>
        <begin position="550"/>
        <end position="568"/>
    </location>
</feature>
<dbReference type="InterPro" id="IPR010573">
    <property type="entry name" value="MFS_Str1/Tri12-like"/>
</dbReference>
<comment type="subcellular location">
    <subcellularLocation>
        <location evidence="1">Membrane</location>
        <topology evidence="1">Multi-pass membrane protein</topology>
    </subcellularLocation>
</comment>
<keyword evidence="4 7" id="KW-1133">Transmembrane helix</keyword>
<feature type="transmembrane region" description="Helical" evidence="7">
    <location>
        <begin position="210"/>
        <end position="231"/>
    </location>
</feature>
<dbReference type="InterPro" id="IPR020846">
    <property type="entry name" value="MFS_dom"/>
</dbReference>
<feature type="transmembrane region" description="Helical" evidence="7">
    <location>
        <begin position="89"/>
        <end position="107"/>
    </location>
</feature>
<dbReference type="Proteomes" id="UP001175261">
    <property type="component" value="Unassembled WGS sequence"/>
</dbReference>
<feature type="transmembrane region" description="Helical" evidence="7">
    <location>
        <begin position="456"/>
        <end position="475"/>
    </location>
</feature>
<keyword evidence="5 7" id="KW-0472">Membrane</keyword>
<evidence type="ECO:0000256" key="6">
    <source>
        <dbReference type="SAM" id="MobiDB-lite"/>
    </source>
</evidence>
<feature type="transmembrane region" description="Helical" evidence="7">
    <location>
        <begin position="284"/>
        <end position="303"/>
    </location>
</feature>
<dbReference type="GO" id="GO:0005886">
    <property type="term" value="C:plasma membrane"/>
    <property type="evidence" value="ECO:0007669"/>
    <property type="project" value="TreeGrafter"/>
</dbReference>
<evidence type="ECO:0000256" key="4">
    <source>
        <dbReference type="ARBA" id="ARBA00022989"/>
    </source>
</evidence>
<dbReference type="InterPro" id="IPR036259">
    <property type="entry name" value="MFS_trans_sf"/>
</dbReference>
<evidence type="ECO:0000313" key="10">
    <source>
        <dbReference type="Proteomes" id="UP001175261"/>
    </source>
</evidence>
<dbReference type="GO" id="GO:0022857">
    <property type="term" value="F:transmembrane transporter activity"/>
    <property type="evidence" value="ECO:0007669"/>
    <property type="project" value="InterPro"/>
</dbReference>
<evidence type="ECO:0000259" key="8">
    <source>
        <dbReference type="PROSITE" id="PS50850"/>
    </source>
</evidence>
<feature type="transmembrane region" description="Helical" evidence="7">
    <location>
        <begin position="422"/>
        <end position="444"/>
    </location>
</feature>
<feature type="transmembrane region" description="Helical" evidence="7">
    <location>
        <begin position="324"/>
        <end position="347"/>
    </location>
</feature>
<feature type="transmembrane region" description="Helical" evidence="7">
    <location>
        <begin position="359"/>
        <end position="379"/>
    </location>
</feature>
<feature type="transmembrane region" description="Helical" evidence="7">
    <location>
        <begin position="252"/>
        <end position="272"/>
    </location>
</feature>
<reference evidence="9" key="1">
    <citation type="submission" date="2022-10" db="EMBL/GenBank/DDBJ databases">
        <title>Determination and structural analysis of whole genome sequence of Sarocladium strictum F4-1.</title>
        <authorList>
            <person name="Hu L."/>
            <person name="Jiang Y."/>
        </authorList>
    </citation>
    <scope>NUCLEOTIDE SEQUENCE</scope>
    <source>
        <strain evidence="9">F4-1</strain>
    </source>
</reference>
<dbReference type="Pfam" id="PF06609">
    <property type="entry name" value="TRI12"/>
    <property type="match status" value="1"/>
</dbReference>
<dbReference type="Gene3D" id="1.20.1250.20">
    <property type="entry name" value="MFS general substrate transporter like domains"/>
    <property type="match status" value="2"/>
</dbReference>
<sequence length="604" mass="65137">MATSLPAEKDGIAHHDEETARGPNAQSHEELQGIETELNALPKGYYYSRYFLGSVMAIGLGLWAAVASFGYAAPVLGVINADIGPDPRYTWVALVYNAALAIFITPFGRLSDIFGRRYFFIVGGIIGVVGSIVCATAQSIPVLIGGNVLLGICTATQMSFHFVMGELVPIKYRYMGIAFLYFFTIPGSGFAPSITYAFMSNWPELGWRGIYWFILAINGAALICWTCFYFPPSFRKKHQFEEHATVGYWLKHFDWVGFFLMAGGFLSFLMGLSWGGVVYPWKSAATISAIIVGVVVMVLFILWELYAPLKEPLIPMHLFRNTEWFAAAILLGLGAGVYYAFAIIWPMQVNVLYNDGNMVRMGVISSLVGVGIICGQITGGMLAKKIGKTKIQVFVVFLIGGTFLACVAVTSPDNEATTTALLFLGTFWIGWNESVCLANVIICVKDQREVGVAGGLASSLRAAICAVLVAIYTTILTNRLTETITATVPVALVEAGLPVDSIAGFIGVVSTMGTRAGAEAYAGVAGVKESIINAGVRAYQVANADAYRTVYLSTIAFSGIAVILTFFAPNTEKYMTDDVAATLNMEDDAGAKAKGQQKRGEESN</sequence>
<protein>
    <recommendedName>
        <fullName evidence="8">Major facilitator superfamily (MFS) profile domain-containing protein</fullName>
    </recommendedName>
</protein>
<accession>A0AA39GSG5</accession>
<evidence type="ECO:0000313" key="9">
    <source>
        <dbReference type="EMBL" id="KAK0392755.1"/>
    </source>
</evidence>
<dbReference type="SUPFAM" id="SSF103473">
    <property type="entry name" value="MFS general substrate transporter"/>
    <property type="match status" value="2"/>
</dbReference>
<feature type="transmembrane region" description="Helical" evidence="7">
    <location>
        <begin position="119"/>
        <end position="138"/>
    </location>
</feature>
<dbReference type="PANTHER" id="PTHR23501:SF109">
    <property type="entry name" value="MAJOR FACILITATOR SUPERFAMILY (MFS) PROFILE DOMAIN-CONTAINING PROTEIN-RELATED"/>
    <property type="match status" value="1"/>
</dbReference>